<reference evidence="8 9" key="1">
    <citation type="submission" date="2017-09" db="EMBL/GenBank/DDBJ databases">
        <title>Depth-based differentiation of microbial function through sediment-hosted aquifers and enrichment of novel symbionts in the deep terrestrial subsurface.</title>
        <authorList>
            <person name="Probst A.J."/>
            <person name="Ladd B."/>
            <person name="Jarett J.K."/>
            <person name="Geller-Mcgrath D.E."/>
            <person name="Sieber C.M."/>
            <person name="Emerson J.B."/>
            <person name="Anantharaman K."/>
            <person name="Thomas B.C."/>
            <person name="Malmstrom R."/>
            <person name="Stieglmeier M."/>
            <person name="Klingl A."/>
            <person name="Woyke T."/>
            <person name="Ryan C.M."/>
            <person name="Banfield J.F."/>
        </authorList>
    </citation>
    <scope>NUCLEOTIDE SEQUENCE [LARGE SCALE GENOMIC DNA]</scope>
    <source>
        <strain evidence="8">CG22_combo_CG10-13_8_21_14_all_38_20</strain>
    </source>
</reference>
<comment type="caution">
    <text evidence="8">The sequence shown here is derived from an EMBL/GenBank/DDBJ whole genome shotgun (WGS) entry which is preliminary data.</text>
</comment>
<evidence type="ECO:0000313" key="8">
    <source>
        <dbReference type="EMBL" id="PIP61845.1"/>
    </source>
</evidence>
<keyword evidence="4" id="KW-1015">Disulfide bond</keyword>
<dbReference type="PANTHER" id="PTHR13887:SF14">
    <property type="entry name" value="DISULFIDE BOND FORMATION PROTEIN D"/>
    <property type="match status" value="1"/>
</dbReference>
<dbReference type="Proteomes" id="UP000231246">
    <property type="component" value="Unassembled WGS sequence"/>
</dbReference>
<keyword evidence="2" id="KW-0732">Signal</keyword>
<keyword evidence="5" id="KW-0676">Redox-active center</keyword>
<dbReference type="InterPro" id="IPR013766">
    <property type="entry name" value="Thioredoxin_domain"/>
</dbReference>
<name>A0A2H0BVY9_9BACT</name>
<dbReference type="SUPFAM" id="SSF52833">
    <property type="entry name" value="Thioredoxin-like"/>
    <property type="match status" value="1"/>
</dbReference>
<dbReference type="GO" id="GO:0016491">
    <property type="term" value="F:oxidoreductase activity"/>
    <property type="evidence" value="ECO:0007669"/>
    <property type="project" value="UniProtKB-KW"/>
</dbReference>
<evidence type="ECO:0000259" key="7">
    <source>
        <dbReference type="PROSITE" id="PS51352"/>
    </source>
</evidence>
<evidence type="ECO:0000256" key="5">
    <source>
        <dbReference type="ARBA" id="ARBA00023284"/>
    </source>
</evidence>
<proteinExistence type="inferred from homology"/>
<sequence>KAGNLGTAPTAQQAGAQPQAPQQPTKGVASIDDDPVLGDKNAPITIIEFSDYECPFCKRHFDETLPQLIKNYVDTDKAKIVFRDLPLSFHDPMATKEAVAANCAREQGGDSKYFQYHDEIFTRTISNGNGLSEADLTTIATDLGLNLSSFNTCLEDPAQEEEVKKDVADAGQAGASGTPTFVIGKSTSNGEIDGDLVVGAQPYAAFQAIIDPLLQ</sequence>
<dbReference type="Gene3D" id="3.40.30.10">
    <property type="entry name" value="Glutaredoxin"/>
    <property type="match status" value="1"/>
</dbReference>
<dbReference type="InterPro" id="IPR036249">
    <property type="entry name" value="Thioredoxin-like_sf"/>
</dbReference>
<gene>
    <name evidence="8" type="ORF">COW99_01925</name>
</gene>
<evidence type="ECO:0000256" key="2">
    <source>
        <dbReference type="ARBA" id="ARBA00022729"/>
    </source>
</evidence>
<protein>
    <submittedName>
        <fullName evidence="8">Disulfide bond formation protein DsbA</fullName>
    </submittedName>
</protein>
<dbReference type="EMBL" id="PCTA01000012">
    <property type="protein sequence ID" value="PIP61845.1"/>
    <property type="molecule type" value="Genomic_DNA"/>
</dbReference>
<dbReference type="InterPro" id="IPR012336">
    <property type="entry name" value="Thioredoxin-like_fold"/>
</dbReference>
<accession>A0A2H0BVY9</accession>
<keyword evidence="3" id="KW-0560">Oxidoreductase</keyword>
<feature type="compositionally biased region" description="Low complexity" evidence="6">
    <location>
        <begin position="1"/>
        <end position="25"/>
    </location>
</feature>
<evidence type="ECO:0000313" key="9">
    <source>
        <dbReference type="Proteomes" id="UP000231246"/>
    </source>
</evidence>
<feature type="domain" description="Thioredoxin" evidence="7">
    <location>
        <begin position="11"/>
        <end position="215"/>
    </location>
</feature>
<organism evidence="8 9">
    <name type="scientific">Candidatus Roizmanbacteria bacterium CG22_combo_CG10-13_8_21_14_all_38_20</name>
    <dbReference type="NCBI Taxonomy" id="1974862"/>
    <lineage>
        <taxon>Bacteria</taxon>
        <taxon>Candidatus Roizmaniibacteriota</taxon>
    </lineage>
</organism>
<comment type="similarity">
    <text evidence="1">Belongs to the thioredoxin family. DsbA subfamily.</text>
</comment>
<evidence type="ECO:0000256" key="6">
    <source>
        <dbReference type="SAM" id="MobiDB-lite"/>
    </source>
</evidence>
<dbReference type="AlphaFoldDB" id="A0A2H0BVY9"/>
<dbReference type="PROSITE" id="PS51352">
    <property type="entry name" value="THIOREDOXIN_2"/>
    <property type="match status" value="1"/>
</dbReference>
<dbReference type="PANTHER" id="PTHR13887">
    <property type="entry name" value="GLUTATHIONE S-TRANSFERASE KAPPA"/>
    <property type="match status" value="1"/>
</dbReference>
<feature type="region of interest" description="Disordered" evidence="6">
    <location>
        <begin position="1"/>
        <end position="36"/>
    </location>
</feature>
<evidence type="ECO:0000256" key="3">
    <source>
        <dbReference type="ARBA" id="ARBA00023002"/>
    </source>
</evidence>
<feature type="non-terminal residue" evidence="8">
    <location>
        <position position="1"/>
    </location>
</feature>
<dbReference type="Pfam" id="PF13462">
    <property type="entry name" value="Thioredoxin_4"/>
    <property type="match status" value="1"/>
</dbReference>
<evidence type="ECO:0000256" key="4">
    <source>
        <dbReference type="ARBA" id="ARBA00023157"/>
    </source>
</evidence>
<evidence type="ECO:0000256" key="1">
    <source>
        <dbReference type="ARBA" id="ARBA00005791"/>
    </source>
</evidence>
<dbReference type="Gene3D" id="1.10.40.80">
    <property type="match status" value="1"/>
</dbReference>